<dbReference type="Gene3D" id="3.40.50.300">
    <property type="entry name" value="P-loop containing nucleotide triphosphate hydrolases"/>
    <property type="match status" value="1"/>
</dbReference>
<gene>
    <name evidence="5" type="ORF">SAMN05421831_10742</name>
</gene>
<dbReference type="GO" id="GO:0005886">
    <property type="term" value="C:plasma membrane"/>
    <property type="evidence" value="ECO:0007669"/>
    <property type="project" value="TreeGrafter"/>
</dbReference>
<sequence>MLAFLEAHACALRQQENGDWELLYAQQKPSSQVQIMLMQALHASIRLRESTPEQVQRELGYWQESEQALQAVEEEALEAQDDHHLRDLASEAPIIRYVNQMLKKAIQARTSDVHLEPSERDLRVRFRIDGVMQDIDHVPKRLQAAIISRIKIMANLDIGERRLPQDGRIRYPLDELTLDLRVSTLPTQNGESVVMRVLDRGDVQVGLQHLGMPAHLQEAFQRLVQHPNGILLVTGPTGSGKTTSLYAALQSINSVERKIITVEDPVEYQIEGINQIQVNAQVGLTFAAGLRSILRQDPDVIMVGEIRDRETAAIAVESALTGHMVLSTLHTNDAAGAVARLLEMEIDPFLLAATLRGVLAQRLLRRLCSACCTWSPMTPVQAQLLGWQDTLPEIAHAQGCEHCFGSGYHGRIGVYELLPVDTSLAGLISQQADTLQIKAHARQQGMQSLNQAALALVLEGKTSVEEALKIRTGE</sequence>
<dbReference type="AlphaFoldDB" id="A0A1H6SHF9"/>
<dbReference type="GO" id="GO:0016887">
    <property type="term" value="F:ATP hydrolysis activity"/>
    <property type="evidence" value="ECO:0007669"/>
    <property type="project" value="TreeGrafter"/>
</dbReference>
<evidence type="ECO:0000256" key="2">
    <source>
        <dbReference type="ARBA" id="ARBA00022741"/>
    </source>
</evidence>
<proteinExistence type="inferred from homology"/>
<evidence type="ECO:0000256" key="3">
    <source>
        <dbReference type="ARBA" id="ARBA00022840"/>
    </source>
</evidence>
<accession>A0A1H6SHF9</accession>
<evidence type="ECO:0000256" key="1">
    <source>
        <dbReference type="ARBA" id="ARBA00006611"/>
    </source>
</evidence>
<dbReference type="PANTHER" id="PTHR30258:SF2">
    <property type="entry name" value="COMG OPERON PROTEIN 1"/>
    <property type="match status" value="1"/>
</dbReference>
<dbReference type="STRING" id="64971.SAMN05421831_10742"/>
<dbReference type="SMART" id="SM00382">
    <property type="entry name" value="AAA"/>
    <property type="match status" value="1"/>
</dbReference>
<dbReference type="Pfam" id="PF00437">
    <property type="entry name" value="T2SSE"/>
    <property type="match status" value="1"/>
</dbReference>
<dbReference type="GO" id="GO:0005524">
    <property type="term" value="F:ATP binding"/>
    <property type="evidence" value="ECO:0007669"/>
    <property type="project" value="UniProtKB-KW"/>
</dbReference>
<evidence type="ECO:0000313" key="5">
    <source>
        <dbReference type="EMBL" id="SEI67291.1"/>
    </source>
</evidence>
<keyword evidence="3" id="KW-0067">ATP-binding</keyword>
<reference evidence="6" key="1">
    <citation type="submission" date="2016-10" db="EMBL/GenBank/DDBJ databases">
        <authorList>
            <person name="Varghese N."/>
            <person name="Submissions S."/>
        </authorList>
    </citation>
    <scope>NUCLEOTIDE SEQUENCE [LARGE SCALE GENOMIC DNA]</scope>
    <source>
        <strain evidence="6">DSM 7165</strain>
    </source>
</reference>
<dbReference type="PANTHER" id="PTHR30258">
    <property type="entry name" value="TYPE II SECRETION SYSTEM PROTEIN GSPE-RELATED"/>
    <property type="match status" value="1"/>
</dbReference>
<dbReference type="Proteomes" id="UP000242999">
    <property type="component" value="Unassembled WGS sequence"/>
</dbReference>
<dbReference type="Gene3D" id="3.30.450.90">
    <property type="match status" value="1"/>
</dbReference>
<organism evidence="5 6">
    <name type="scientific">Allopseudospirillum japonicum</name>
    <dbReference type="NCBI Taxonomy" id="64971"/>
    <lineage>
        <taxon>Bacteria</taxon>
        <taxon>Pseudomonadati</taxon>
        <taxon>Pseudomonadota</taxon>
        <taxon>Gammaproteobacteria</taxon>
        <taxon>Oceanospirillales</taxon>
        <taxon>Oceanospirillaceae</taxon>
        <taxon>Allopseudospirillum</taxon>
    </lineage>
</organism>
<dbReference type="InterPro" id="IPR001482">
    <property type="entry name" value="T2SS/T4SS_dom"/>
</dbReference>
<comment type="similarity">
    <text evidence="1">Belongs to the GSP E family.</text>
</comment>
<dbReference type="InterPro" id="IPR003593">
    <property type="entry name" value="AAA+_ATPase"/>
</dbReference>
<dbReference type="RefSeq" id="WP_218139009.1">
    <property type="nucleotide sequence ID" value="NZ_FNYH01000007.1"/>
</dbReference>
<keyword evidence="2" id="KW-0547">Nucleotide-binding</keyword>
<dbReference type="InterPro" id="IPR027417">
    <property type="entry name" value="P-loop_NTPase"/>
</dbReference>
<keyword evidence="6" id="KW-1185">Reference proteome</keyword>
<dbReference type="EMBL" id="FNYH01000007">
    <property type="protein sequence ID" value="SEI67291.1"/>
    <property type="molecule type" value="Genomic_DNA"/>
</dbReference>
<dbReference type="FunFam" id="3.40.50.300:FF:000398">
    <property type="entry name" value="Type IV pilus assembly ATPase PilB"/>
    <property type="match status" value="1"/>
</dbReference>
<dbReference type="SUPFAM" id="SSF52540">
    <property type="entry name" value="P-loop containing nucleoside triphosphate hydrolases"/>
    <property type="match status" value="1"/>
</dbReference>
<feature type="domain" description="Bacterial type II secretion system protein E" evidence="4">
    <location>
        <begin position="294"/>
        <end position="308"/>
    </location>
</feature>
<evidence type="ECO:0000313" key="6">
    <source>
        <dbReference type="Proteomes" id="UP000242999"/>
    </source>
</evidence>
<evidence type="ECO:0000259" key="4">
    <source>
        <dbReference type="PROSITE" id="PS00662"/>
    </source>
</evidence>
<dbReference type="CDD" id="cd01129">
    <property type="entry name" value="PulE-GspE-like"/>
    <property type="match status" value="1"/>
</dbReference>
<name>A0A1H6SHF9_9GAMM</name>
<dbReference type="PROSITE" id="PS00662">
    <property type="entry name" value="T2SP_E"/>
    <property type="match status" value="1"/>
</dbReference>
<dbReference type="FunFam" id="3.30.450.90:FF:000001">
    <property type="entry name" value="Type II secretion system ATPase GspE"/>
    <property type="match status" value="1"/>
</dbReference>
<protein>
    <submittedName>
        <fullName evidence="5">General secretion pathway protein E</fullName>
    </submittedName>
</protein>